<dbReference type="GO" id="GO:0019843">
    <property type="term" value="F:rRNA binding"/>
    <property type="evidence" value="ECO:0007669"/>
    <property type="project" value="UniProtKB-UniRule"/>
</dbReference>
<dbReference type="HAMAP" id="MF_00500">
    <property type="entry name" value="Ribosomal_bS20"/>
    <property type="match status" value="1"/>
</dbReference>
<dbReference type="GO" id="GO:0006412">
    <property type="term" value="P:translation"/>
    <property type="evidence" value="ECO:0007669"/>
    <property type="project" value="UniProtKB-UniRule"/>
</dbReference>
<comment type="similarity">
    <text evidence="6">Belongs to the bacterial ribosomal protein bS20 family.</text>
</comment>
<evidence type="ECO:0000256" key="6">
    <source>
        <dbReference type="HAMAP-Rule" id="MF_00500"/>
    </source>
</evidence>
<evidence type="ECO:0000256" key="4">
    <source>
        <dbReference type="ARBA" id="ARBA00023274"/>
    </source>
</evidence>
<reference evidence="9" key="1">
    <citation type="submission" date="2017-09" db="EMBL/GenBank/DDBJ databases">
        <title>Depth-based differentiation of microbial function through sediment-hosted aquifers and enrichment of novel symbionts in the deep terrestrial subsurface.</title>
        <authorList>
            <person name="Probst A.J."/>
            <person name="Ladd B."/>
            <person name="Jarett J.K."/>
            <person name="Geller-Mcgrath D.E."/>
            <person name="Sieber C.M.K."/>
            <person name="Emerson J.B."/>
            <person name="Anantharaman K."/>
            <person name="Thomas B.C."/>
            <person name="Malmstrom R."/>
            <person name="Stieglmeier M."/>
            <person name="Klingl A."/>
            <person name="Woyke T."/>
            <person name="Ryan C.M."/>
            <person name="Banfield J.F."/>
        </authorList>
    </citation>
    <scope>NUCLEOTIDE SEQUENCE [LARGE SCALE GENOMIC DNA]</scope>
</reference>
<gene>
    <name evidence="6" type="primary">rpsT</name>
    <name evidence="8" type="ORF">CO172_03595</name>
</gene>
<proteinExistence type="inferred from homology"/>
<dbReference type="SUPFAM" id="SSF46992">
    <property type="entry name" value="Ribosomal protein S20"/>
    <property type="match status" value="1"/>
</dbReference>
<dbReference type="NCBIfam" id="TIGR00029">
    <property type="entry name" value="S20"/>
    <property type="match status" value="1"/>
</dbReference>
<dbReference type="EMBL" id="PFWS01000056">
    <property type="protein sequence ID" value="PJA46740.1"/>
    <property type="molecule type" value="Genomic_DNA"/>
</dbReference>
<organism evidence="8 9">
    <name type="scientific">Candidatus Uhrbacteria bacterium CG_4_9_14_3_um_filter_36_7</name>
    <dbReference type="NCBI Taxonomy" id="1975033"/>
    <lineage>
        <taxon>Bacteria</taxon>
        <taxon>Candidatus Uhriibacteriota</taxon>
    </lineage>
</organism>
<comment type="function">
    <text evidence="6">Binds directly to 16S ribosomal RNA.</text>
</comment>
<evidence type="ECO:0000313" key="8">
    <source>
        <dbReference type="EMBL" id="PJA46740.1"/>
    </source>
</evidence>
<keyword evidence="1 6" id="KW-0699">rRNA-binding</keyword>
<evidence type="ECO:0000256" key="7">
    <source>
        <dbReference type="SAM" id="MobiDB-lite"/>
    </source>
</evidence>
<accession>A0A2M7XFR9</accession>
<keyword evidence="3 6" id="KW-0689">Ribosomal protein</keyword>
<keyword evidence="4 6" id="KW-0687">Ribonucleoprotein</keyword>
<feature type="region of interest" description="Disordered" evidence="7">
    <location>
        <begin position="1"/>
        <end position="20"/>
    </location>
</feature>
<protein>
    <recommendedName>
        <fullName evidence="5 6">Small ribosomal subunit protein bS20</fullName>
    </recommendedName>
</protein>
<dbReference type="GO" id="GO:1990904">
    <property type="term" value="C:ribonucleoprotein complex"/>
    <property type="evidence" value="ECO:0007669"/>
    <property type="project" value="UniProtKB-KW"/>
</dbReference>
<keyword evidence="2 6" id="KW-0694">RNA-binding</keyword>
<evidence type="ECO:0000256" key="1">
    <source>
        <dbReference type="ARBA" id="ARBA00022730"/>
    </source>
</evidence>
<dbReference type="InterPro" id="IPR036510">
    <property type="entry name" value="Ribosomal_bS20_sf"/>
</dbReference>
<evidence type="ECO:0000313" key="9">
    <source>
        <dbReference type="Proteomes" id="UP000229749"/>
    </source>
</evidence>
<evidence type="ECO:0000256" key="3">
    <source>
        <dbReference type="ARBA" id="ARBA00022980"/>
    </source>
</evidence>
<sequence>MPILKNAKKALRQSIKHANHNKNVQAEIHSLRIKFRKSLEAKKTEDASELAKQIGKKLDKAASKDILKKNTAARYKSRMMKKVNVLKKIST</sequence>
<dbReference type="InterPro" id="IPR002583">
    <property type="entry name" value="Ribosomal_bS20"/>
</dbReference>
<comment type="caution">
    <text evidence="8">The sequence shown here is derived from an EMBL/GenBank/DDBJ whole genome shotgun (WGS) entry which is preliminary data.</text>
</comment>
<dbReference type="GO" id="GO:0003735">
    <property type="term" value="F:structural constituent of ribosome"/>
    <property type="evidence" value="ECO:0007669"/>
    <property type="project" value="InterPro"/>
</dbReference>
<dbReference type="GO" id="GO:0005840">
    <property type="term" value="C:ribosome"/>
    <property type="evidence" value="ECO:0007669"/>
    <property type="project" value="UniProtKB-KW"/>
</dbReference>
<evidence type="ECO:0000256" key="2">
    <source>
        <dbReference type="ARBA" id="ARBA00022884"/>
    </source>
</evidence>
<dbReference type="Proteomes" id="UP000229749">
    <property type="component" value="Unassembled WGS sequence"/>
</dbReference>
<name>A0A2M7XFR9_9BACT</name>
<dbReference type="Pfam" id="PF01649">
    <property type="entry name" value="Ribosomal_S20p"/>
    <property type="match status" value="1"/>
</dbReference>
<dbReference type="AlphaFoldDB" id="A0A2M7XFR9"/>
<dbReference type="Gene3D" id="1.20.58.110">
    <property type="entry name" value="Ribosomal protein S20"/>
    <property type="match status" value="1"/>
</dbReference>
<evidence type="ECO:0000256" key="5">
    <source>
        <dbReference type="ARBA" id="ARBA00035136"/>
    </source>
</evidence>